<dbReference type="InterPro" id="IPR038561">
    <property type="entry name" value="SoxD_sf"/>
</dbReference>
<protein>
    <submittedName>
        <fullName evidence="1">Sarcosine oxidase subunit delta</fullName>
    </submittedName>
</protein>
<evidence type="ECO:0000313" key="2">
    <source>
        <dbReference type="Proteomes" id="UP000653674"/>
    </source>
</evidence>
<reference evidence="1" key="1">
    <citation type="submission" date="2021-01" db="EMBL/GenBank/DDBJ databases">
        <title>Whole genome shotgun sequence of Planosporangium flavigriseum NBRC 105377.</title>
        <authorList>
            <person name="Komaki H."/>
            <person name="Tamura T."/>
        </authorList>
    </citation>
    <scope>NUCLEOTIDE SEQUENCE</scope>
    <source>
        <strain evidence="1">NBRC 105377</strain>
    </source>
</reference>
<dbReference type="RefSeq" id="WP_168077145.1">
    <property type="nucleotide sequence ID" value="NZ_BAAAQJ010000007.1"/>
</dbReference>
<sequence>MIQLPCPWCGPRNATEFHHRGEVTPRPEVASVTPEEWRRYLYFRRNACDWVEESWYHAAGCRRFFKVRRHTSTNEIVQAGRVQ</sequence>
<dbReference type="GO" id="GO:0046653">
    <property type="term" value="P:tetrahydrofolate metabolic process"/>
    <property type="evidence" value="ECO:0007669"/>
    <property type="project" value="InterPro"/>
</dbReference>
<dbReference type="Pfam" id="PF04267">
    <property type="entry name" value="SoxD"/>
    <property type="match status" value="1"/>
</dbReference>
<accession>A0A8J3LWV1</accession>
<organism evidence="1 2">
    <name type="scientific">Planosporangium flavigriseum</name>
    <dbReference type="NCBI Taxonomy" id="373681"/>
    <lineage>
        <taxon>Bacteria</taxon>
        <taxon>Bacillati</taxon>
        <taxon>Actinomycetota</taxon>
        <taxon>Actinomycetes</taxon>
        <taxon>Micromonosporales</taxon>
        <taxon>Micromonosporaceae</taxon>
        <taxon>Planosporangium</taxon>
    </lineage>
</organism>
<proteinExistence type="predicted"/>
<keyword evidence="2" id="KW-1185">Reference proteome</keyword>
<dbReference type="InterPro" id="IPR006279">
    <property type="entry name" value="SoxD"/>
</dbReference>
<dbReference type="Proteomes" id="UP000653674">
    <property type="component" value="Unassembled WGS sequence"/>
</dbReference>
<evidence type="ECO:0000313" key="1">
    <source>
        <dbReference type="EMBL" id="GIG75036.1"/>
    </source>
</evidence>
<comment type="caution">
    <text evidence="1">The sequence shown here is derived from an EMBL/GenBank/DDBJ whole genome shotgun (WGS) entry which is preliminary data.</text>
</comment>
<gene>
    <name evidence="1" type="primary">soxD_1</name>
    <name evidence="1" type="ORF">Pfl04_34400</name>
</gene>
<dbReference type="Gene3D" id="3.30.2270.10">
    <property type="entry name" value="Folate-binding superfamily"/>
    <property type="match status" value="1"/>
</dbReference>
<dbReference type="AlphaFoldDB" id="A0A8J3LWV1"/>
<dbReference type="EMBL" id="BONU01000025">
    <property type="protein sequence ID" value="GIG75036.1"/>
    <property type="molecule type" value="Genomic_DNA"/>
</dbReference>
<name>A0A8J3LWV1_9ACTN</name>
<dbReference type="GO" id="GO:0008115">
    <property type="term" value="F:sarcosine oxidase activity"/>
    <property type="evidence" value="ECO:0007669"/>
    <property type="project" value="InterPro"/>
</dbReference>